<evidence type="ECO:0000256" key="3">
    <source>
        <dbReference type="SAM" id="Phobius"/>
    </source>
</evidence>
<evidence type="ECO:0000313" key="4">
    <source>
        <dbReference type="EMBL" id="KAF4428952.1"/>
    </source>
</evidence>
<reference evidence="4 5" key="1">
    <citation type="submission" date="2020-01" db="EMBL/GenBank/DDBJ databases">
        <title>Identification and distribution of gene clusters putatively required for synthesis of sphingolipid metabolism inhibitors in phylogenetically diverse species of the filamentous fungus Fusarium.</title>
        <authorList>
            <person name="Kim H.-S."/>
            <person name="Busman M."/>
            <person name="Brown D.W."/>
            <person name="Divon H."/>
            <person name="Uhlig S."/>
            <person name="Proctor R.H."/>
        </authorList>
    </citation>
    <scope>NUCLEOTIDE SEQUENCE [LARGE SCALE GENOMIC DNA]</scope>
    <source>
        <strain evidence="4 5">NRRL 13308</strain>
    </source>
</reference>
<accession>A0A8H4JKP2</accession>
<dbReference type="GO" id="GO:0008194">
    <property type="term" value="F:UDP-glycosyltransferase activity"/>
    <property type="evidence" value="ECO:0007669"/>
    <property type="project" value="InterPro"/>
</dbReference>
<gene>
    <name evidence="4" type="ORF">FACUT_9215</name>
</gene>
<dbReference type="PANTHER" id="PTHR48043">
    <property type="entry name" value="EG:EG0003.4 PROTEIN-RELATED"/>
    <property type="match status" value="1"/>
</dbReference>
<dbReference type="InterPro" id="IPR050271">
    <property type="entry name" value="UDP-glycosyltransferase"/>
</dbReference>
<name>A0A8H4JKP2_9HYPO</name>
<comment type="caution">
    <text evidence="4">The sequence shown here is derived from an EMBL/GenBank/DDBJ whole genome shotgun (WGS) entry which is preliminary data.</text>
</comment>
<dbReference type="InterPro" id="IPR002213">
    <property type="entry name" value="UDP_glucos_trans"/>
</dbReference>
<keyword evidence="2 4" id="KW-0808">Transferase</keyword>
<keyword evidence="1" id="KW-0328">Glycosyltransferase</keyword>
<proteinExistence type="predicted"/>
<dbReference type="Gene3D" id="3.40.50.2000">
    <property type="entry name" value="Glycogen Phosphorylase B"/>
    <property type="match status" value="2"/>
</dbReference>
<dbReference type="EMBL" id="JAADJF010000266">
    <property type="protein sequence ID" value="KAF4428952.1"/>
    <property type="molecule type" value="Genomic_DNA"/>
</dbReference>
<keyword evidence="3" id="KW-1133">Transmembrane helix</keyword>
<dbReference type="CDD" id="cd03784">
    <property type="entry name" value="GT1_Gtf-like"/>
    <property type="match status" value="1"/>
</dbReference>
<organism evidence="4 5">
    <name type="scientific">Fusarium acutatum</name>
    <dbReference type="NCBI Taxonomy" id="78861"/>
    <lineage>
        <taxon>Eukaryota</taxon>
        <taxon>Fungi</taxon>
        <taxon>Dikarya</taxon>
        <taxon>Ascomycota</taxon>
        <taxon>Pezizomycotina</taxon>
        <taxon>Sordariomycetes</taxon>
        <taxon>Hypocreomycetidae</taxon>
        <taxon>Hypocreales</taxon>
        <taxon>Nectriaceae</taxon>
        <taxon>Fusarium</taxon>
        <taxon>Fusarium fujikuroi species complex</taxon>
    </lineage>
</organism>
<dbReference type="Proteomes" id="UP000536711">
    <property type="component" value="Unassembled WGS sequence"/>
</dbReference>
<keyword evidence="3" id="KW-0472">Membrane</keyword>
<dbReference type="AlphaFoldDB" id="A0A8H4JKP2"/>
<dbReference type="OrthoDB" id="5835829at2759"/>
<evidence type="ECO:0000313" key="5">
    <source>
        <dbReference type="Proteomes" id="UP000536711"/>
    </source>
</evidence>
<keyword evidence="5" id="KW-1185">Reference proteome</keyword>
<feature type="transmembrane region" description="Helical" evidence="3">
    <location>
        <begin position="580"/>
        <end position="599"/>
    </location>
</feature>
<keyword evidence="3" id="KW-0812">Transmembrane</keyword>
<dbReference type="PANTHER" id="PTHR48043:SF145">
    <property type="entry name" value="FI06409P-RELATED"/>
    <property type="match status" value="1"/>
</dbReference>
<dbReference type="Pfam" id="PF00201">
    <property type="entry name" value="UDPGT"/>
    <property type="match status" value="1"/>
</dbReference>
<evidence type="ECO:0000256" key="1">
    <source>
        <dbReference type="ARBA" id="ARBA00022676"/>
    </source>
</evidence>
<protein>
    <submittedName>
        <fullName evidence="4">UDP-glucosyl transferase family</fullName>
    </submittedName>
</protein>
<sequence length="604" mass="68543">MHYYAGSLNFAHDNQKAIFKLKDNGYLEKPLFVTNAKFTNFIVCPFVHRPVYQIEAIIMSLPKAKILVVVTVGGSTNSAPILEICSILAARGHTIDFATLSGREKLVDNYPFVQKVHIVGPAISAEEDEKHYILFSRWNWNTAQGKRDIVKGKMAFDAFWPFTYRGLKEVITTTKPDFIFSDFHVEAALDVCNEFRLPHAVMWPQMPWLMMPQKYIPGQPGMQQRCLTSEHASIYDRLFEMTFLLRSAPFFLHWIFWTKAMRRKEGVAPRSKLSKPDYLVFLNNFYGMETPRDTPPLVHPVGPILADSYPALNGDIKSFVETHQKIALVAFGTHVILDDGKIFKIINGLADAISSGVIDGVVWALSARSRGRLDTSIRVPSSHLSHLTIDQLFKNQDQAWHFSTWVPQRSVLEHDSTVIFVTHAGPSSVNESIFHGVPMVAMGIFGDQMVTTLRLERSGVAVRLDKETFDASSLTAAIRTILFFEKGSFQRDVKRMQRIAMVGSRKKHFAANLIEEHLYDWDGRFENSLLDLEASANSEKGSLQASNPRDVYPRGKELRPMHLQTPDVRMSWIKLNNIDITLFLFLLLGLIAWTTRVAVNMARL</sequence>
<evidence type="ECO:0000256" key="2">
    <source>
        <dbReference type="ARBA" id="ARBA00022679"/>
    </source>
</evidence>
<dbReference type="SUPFAM" id="SSF53756">
    <property type="entry name" value="UDP-Glycosyltransferase/glycogen phosphorylase"/>
    <property type="match status" value="1"/>
</dbReference>